<dbReference type="PROSITE" id="PS50011">
    <property type="entry name" value="PROTEIN_KINASE_DOM"/>
    <property type="match status" value="1"/>
</dbReference>
<comment type="caution">
    <text evidence="15">Lacks conserved residue(s) required for the propagation of feature annotation.</text>
</comment>
<evidence type="ECO:0000256" key="3">
    <source>
        <dbReference type="ARBA" id="ARBA00022679"/>
    </source>
</evidence>
<dbReference type="PROSITE" id="PS01187">
    <property type="entry name" value="EGF_CA"/>
    <property type="match status" value="1"/>
</dbReference>
<evidence type="ECO:0000256" key="11">
    <source>
        <dbReference type="ARBA" id="ARBA00023157"/>
    </source>
</evidence>
<feature type="domain" description="Protein kinase" evidence="19">
    <location>
        <begin position="382"/>
        <end position="668"/>
    </location>
</feature>
<gene>
    <name evidence="21" type="ORF">E3N88_37872</name>
</gene>
<dbReference type="InterPro" id="IPR017441">
    <property type="entry name" value="Protein_kinase_ATP_BS"/>
</dbReference>
<dbReference type="PROSITE" id="PS00108">
    <property type="entry name" value="PROTEIN_KINASE_ST"/>
    <property type="match status" value="1"/>
</dbReference>
<evidence type="ECO:0000256" key="1">
    <source>
        <dbReference type="ARBA" id="ARBA00004479"/>
    </source>
</evidence>
<evidence type="ECO:0000313" key="21">
    <source>
        <dbReference type="EMBL" id="KAD2804495.1"/>
    </source>
</evidence>
<dbReference type="SMART" id="SM00181">
    <property type="entry name" value="EGF"/>
    <property type="match status" value="2"/>
</dbReference>
<evidence type="ECO:0000259" key="19">
    <source>
        <dbReference type="PROSITE" id="PS50011"/>
    </source>
</evidence>
<evidence type="ECO:0000313" key="22">
    <source>
        <dbReference type="Proteomes" id="UP000326396"/>
    </source>
</evidence>
<dbReference type="OrthoDB" id="4062651at2759"/>
<keyword evidence="15" id="KW-0245">EGF-like domain</keyword>
<evidence type="ECO:0000256" key="12">
    <source>
        <dbReference type="ARBA" id="ARBA00023180"/>
    </source>
</evidence>
<dbReference type="InterPro" id="IPR000719">
    <property type="entry name" value="Prot_kinase_dom"/>
</dbReference>
<dbReference type="Pfam" id="PF13947">
    <property type="entry name" value="GUB_WAK_bind"/>
    <property type="match status" value="1"/>
</dbReference>
<feature type="domain" description="EGF-like" evidence="20">
    <location>
        <begin position="273"/>
        <end position="306"/>
    </location>
</feature>
<keyword evidence="8 16" id="KW-0067">ATP-binding</keyword>
<dbReference type="FunFam" id="1.10.510.10:FF:000084">
    <property type="entry name" value="Wall-associated receptor kinase 2"/>
    <property type="match status" value="1"/>
</dbReference>
<dbReference type="FunFam" id="3.30.200.20:FF:000043">
    <property type="entry name" value="Wall-associated receptor kinase 2"/>
    <property type="match status" value="1"/>
</dbReference>
<evidence type="ECO:0000256" key="14">
    <source>
        <dbReference type="ARBA" id="ARBA00047951"/>
    </source>
</evidence>
<dbReference type="InterPro" id="IPR008271">
    <property type="entry name" value="Ser/Thr_kinase_AS"/>
</dbReference>
<sequence>MPFLVPANSQDEPECETSCGNVDITFPFGSSEGCYYSSNFLVACDRSSPNPIPYFQNIKSNIPITSMITSKSEMEIQMFVSTNCYNISGLITSLQASLWLTEFRISTKNRFIAIGCDTIASIEGKIGNDTISSGCSSRCNSTSHITSGSCSGVGCCEIEIPKGMNSFAMSISSYNNHQNIIDFNPCSHAFLVEDGKYNFSSDDLHDFSSDQKMLMLLDWAIGNETCDRVDKEADSFLCKRNSICDQNYSGPGYRCRCLDGYEGNPYTKIGCENINECKDVNHGCVHKCIDREGSYECFCRKGYNGDGKIDGSGTSAAAIFLLIFVTWLYFGLKKRKLMILREKFFRQNGGIMLQQRLSGERGAHDQAKIFTMEELKRATNNYDESRIIGKGGYGTVYKGVLSDNRIVAIKKSKLPDQTENQIEQFINEVVILSQINHRNVVKLIGCCLETEVPLLVYEFIPNGTLSDHIHDESKSFAVTWDIRLRIAAETAGALSYLHSAASVPIIHRDIKPMNILLDDNYVAKVADFGASRFIPMDQIELATIVQGTLGYLDPEYLHTSQLSDKSDVYSFGVVLVELFTGRMALNFASPEKERNLAMYFISSLKEGTLFQILDEHLQLNEVPNEIIQVSKLAERCLQVKGDERPTMKEVAIELEGILASMTNKHPWVQSTFNEEETEHLLREVKEDYEYTDGANTSSTPFDSMSKHTILPIASGR</sequence>
<evidence type="ECO:0000256" key="4">
    <source>
        <dbReference type="ARBA" id="ARBA00022692"/>
    </source>
</evidence>
<evidence type="ECO:0000256" key="10">
    <source>
        <dbReference type="ARBA" id="ARBA00023136"/>
    </source>
</evidence>
<evidence type="ECO:0000256" key="5">
    <source>
        <dbReference type="ARBA" id="ARBA00022729"/>
    </source>
</evidence>
<keyword evidence="11 15" id="KW-1015">Disulfide bond</keyword>
<dbReference type="GO" id="GO:0005509">
    <property type="term" value="F:calcium ion binding"/>
    <property type="evidence" value="ECO:0007669"/>
    <property type="project" value="InterPro"/>
</dbReference>
<dbReference type="InterPro" id="IPR045274">
    <property type="entry name" value="WAK-like"/>
</dbReference>
<dbReference type="PROSITE" id="PS00107">
    <property type="entry name" value="PROTEIN_KINASE_ATP"/>
    <property type="match status" value="1"/>
</dbReference>
<name>A0A5N6LT75_9ASTR</name>
<dbReference type="InterPro" id="IPR018097">
    <property type="entry name" value="EGF_Ca-bd_CS"/>
</dbReference>
<reference evidence="21 22" key="1">
    <citation type="submission" date="2019-05" db="EMBL/GenBank/DDBJ databases">
        <title>Mikania micrantha, genome provides insights into the molecular mechanism of rapid growth.</title>
        <authorList>
            <person name="Liu B."/>
        </authorList>
    </citation>
    <scope>NUCLEOTIDE SEQUENCE [LARGE SCALE GENOMIC DNA]</scope>
    <source>
        <strain evidence="21">NLD-2019</strain>
        <tissue evidence="21">Leaf</tissue>
    </source>
</reference>
<organism evidence="21 22">
    <name type="scientific">Mikania micrantha</name>
    <name type="common">bitter vine</name>
    <dbReference type="NCBI Taxonomy" id="192012"/>
    <lineage>
        <taxon>Eukaryota</taxon>
        <taxon>Viridiplantae</taxon>
        <taxon>Streptophyta</taxon>
        <taxon>Embryophyta</taxon>
        <taxon>Tracheophyta</taxon>
        <taxon>Spermatophyta</taxon>
        <taxon>Magnoliopsida</taxon>
        <taxon>eudicotyledons</taxon>
        <taxon>Gunneridae</taxon>
        <taxon>Pentapetalae</taxon>
        <taxon>asterids</taxon>
        <taxon>campanulids</taxon>
        <taxon>Asterales</taxon>
        <taxon>Asteraceae</taxon>
        <taxon>Asteroideae</taxon>
        <taxon>Heliantheae alliance</taxon>
        <taxon>Eupatorieae</taxon>
        <taxon>Mikania</taxon>
    </lineage>
</organism>
<dbReference type="Gene3D" id="3.30.200.20">
    <property type="entry name" value="Phosphorylase Kinase, domain 1"/>
    <property type="match status" value="1"/>
</dbReference>
<dbReference type="InterPro" id="IPR000152">
    <property type="entry name" value="EGF-type_Asp/Asn_hydroxyl_site"/>
</dbReference>
<evidence type="ECO:0000256" key="18">
    <source>
        <dbReference type="SAM" id="Phobius"/>
    </source>
</evidence>
<dbReference type="GO" id="GO:0005524">
    <property type="term" value="F:ATP binding"/>
    <property type="evidence" value="ECO:0007669"/>
    <property type="project" value="UniProtKB-UniRule"/>
</dbReference>
<evidence type="ECO:0000256" key="9">
    <source>
        <dbReference type="ARBA" id="ARBA00022989"/>
    </source>
</evidence>
<dbReference type="InterPro" id="IPR001881">
    <property type="entry name" value="EGF-like_Ca-bd_dom"/>
</dbReference>
<keyword evidence="9 18" id="KW-1133">Transmembrane helix</keyword>
<dbReference type="GO" id="GO:0005886">
    <property type="term" value="C:plasma membrane"/>
    <property type="evidence" value="ECO:0007669"/>
    <property type="project" value="TreeGrafter"/>
</dbReference>
<accession>A0A5N6LT75</accession>
<keyword evidence="5" id="KW-0732">Signal</keyword>
<evidence type="ECO:0000256" key="17">
    <source>
        <dbReference type="SAM" id="MobiDB-lite"/>
    </source>
</evidence>
<dbReference type="PROSITE" id="PS00010">
    <property type="entry name" value="ASX_HYDROXYL"/>
    <property type="match status" value="1"/>
</dbReference>
<keyword evidence="7" id="KW-0418">Kinase</keyword>
<dbReference type="Gene3D" id="1.10.510.10">
    <property type="entry name" value="Transferase(Phosphotransferase) domain 1"/>
    <property type="match status" value="1"/>
</dbReference>
<dbReference type="InterPro" id="IPR000742">
    <property type="entry name" value="EGF"/>
</dbReference>
<feature type="region of interest" description="Disordered" evidence="17">
    <location>
        <begin position="691"/>
        <end position="716"/>
    </location>
</feature>
<proteinExistence type="predicted"/>
<evidence type="ECO:0000256" key="15">
    <source>
        <dbReference type="PROSITE-ProRule" id="PRU00076"/>
    </source>
</evidence>
<evidence type="ECO:0000256" key="2">
    <source>
        <dbReference type="ARBA" id="ARBA00022527"/>
    </source>
</evidence>
<keyword evidence="12" id="KW-0325">Glycoprotein</keyword>
<dbReference type="EMBL" id="SZYD01000018">
    <property type="protein sequence ID" value="KAD2804495.1"/>
    <property type="molecule type" value="Genomic_DNA"/>
</dbReference>
<keyword evidence="4 18" id="KW-0812">Transmembrane</keyword>
<keyword evidence="10 18" id="KW-0472">Membrane</keyword>
<evidence type="ECO:0000256" key="16">
    <source>
        <dbReference type="PROSITE-ProRule" id="PRU10141"/>
    </source>
</evidence>
<dbReference type="GO" id="GO:0004674">
    <property type="term" value="F:protein serine/threonine kinase activity"/>
    <property type="evidence" value="ECO:0007669"/>
    <property type="project" value="UniProtKB-KW"/>
</dbReference>
<evidence type="ECO:0000256" key="6">
    <source>
        <dbReference type="ARBA" id="ARBA00022741"/>
    </source>
</evidence>
<protein>
    <recommendedName>
        <fullName evidence="23">Protein kinase domain-containing protein</fullName>
    </recommendedName>
</protein>
<dbReference type="InterPro" id="IPR011009">
    <property type="entry name" value="Kinase-like_dom_sf"/>
</dbReference>
<comment type="subcellular location">
    <subcellularLocation>
        <location evidence="1">Membrane</location>
        <topology evidence="1">Single-pass type I membrane protein</topology>
    </subcellularLocation>
</comment>
<feature type="disulfide bond" evidence="15">
    <location>
        <begin position="238"/>
        <end position="255"/>
    </location>
</feature>
<keyword evidence="2" id="KW-0723">Serine/threonine-protein kinase</keyword>
<evidence type="ECO:0008006" key="23">
    <source>
        <dbReference type="Google" id="ProtNLM"/>
    </source>
</evidence>
<dbReference type="Pfam" id="PF00069">
    <property type="entry name" value="Pkinase"/>
    <property type="match status" value="1"/>
</dbReference>
<dbReference type="SMART" id="SM00220">
    <property type="entry name" value="S_TKc"/>
    <property type="match status" value="1"/>
</dbReference>
<dbReference type="AlphaFoldDB" id="A0A5N6LT75"/>
<keyword evidence="22" id="KW-1185">Reference proteome</keyword>
<evidence type="ECO:0000256" key="13">
    <source>
        <dbReference type="ARBA" id="ARBA00047558"/>
    </source>
</evidence>
<dbReference type="SMART" id="SM00179">
    <property type="entry name" value="EGF_CA"/>
    <property type="match status" value="1"/>
</dbReference>
<dbReference type="PANTHER" id="PTHR27005">
    <property type="entry name" value="WALL-ASSOCIATED RECEPTOR KINASE-LIKE 21"/>
    <property type="match status" value="1"/>
</dbReference>
<dbReference type="CDD" id="cd14066">
    <property type="entry name" value="STKc_IRAK"/>
    <property type="match status" value="1"/>
</dbReference>
<keyword evidence="6 16" id="KW-0547">Nucleotide-binding</keyword>
<feature type="transmembrane region" description="Helical" evidence="18">
    <location>
        <begin position="313"/>
        <end position="332"/>
    </location>
</feature>
<feature type="domain" description="EGF-like" evidence="20">
    <location>
        <begin position="229"/>
        <end position="272"/>
    </location>
</feature>
<dbReference type="SUPFAM" id="SSF56112">
    <property type="entry name" value="Protein kinase-like (PK-like)"/>
    <property type="match status" value="1"/>
</dbReference>
<dbReference type="SUPFAM" id="SSF57196">
    <property type="entry name" value="EGF/Laminin"/>
    <property type="match status" value="1"/>
</dbReference>
<comment type="catalytic activity">
    <reaction evidence="14">
        <text>L-threonyl-[protein] + ATP = O-phospho-L-threonyl-[protein] + ADP + H(+)</text>
        <dbReference type="Rhea" id="RHEA:46608"/>
        <dbReference type="Rhea" id="RHEA-COMP:11060"/>
        <dbReference type="Rhea" id="RHEA-COMP:11605"/>
        <dbReference type="ChEBI" id="CHEBI:15378"/>
        <dbReference type="ChEBI" id="CHEBI:30013"/>
        <dbReference type="ChEBI" id="CHEBI:30616"/>
        <dbReference type="ChEBI" id="CHEBI:61977"/>
        <dbReference type="ChEBI" id="CHEBI:456216"/>
    </reaction>
</comment>
<dbReference type="GO" id="GO:0007166">
    <property type="term" value="P:cell surface receptor signaling pathway"/>
    <property type="evidence" value="ECO:0007669"/>
    <property type="project" value="InterPro"/>
</dbReference>
<evidence type="ECO:0000256" key="7">
    <source>
        <dbReference type="ARBA" id="ARBA00022777"/>
    </source>
</evidence>
<comment type="caution">
    <text evidence="21">The sequence shown here is derived from an EMBL/GenBank/DDBJ whole genome shotgun (WGS) entry which is preliminary data.</text>
</comment>
<dbReference type="Proteomes" id="UP000326396">
    <property type="component" value="Linkage Group LG8"/>
</dbReference>
<evidence type="ECO:0000256" key="8">
    <source>
        <dbReference type="ARBA" id="ARBA00022840"/>
    </source>
</evidence>
<feature type="compositionally biased region" description="Polar residues" evidence="17">
    <location>
        <begin position="693"/>
        <end position="702"/>
    </location>
</feature>
<dbReference type="CDD" id="cd00054">
    <property type="entry name" value="EGF_CA"/>
    <property type="match status" value="1"/>
</dbReference>
<evidence type="ECO:0000259" key="20">
    <source>
        <dbReference type="PROSITE" id="PS50026"/>
    </source>
</evidence>
<feature type="binding site" evidence="16">
    <location>
        <position position="411"/>
    </location>
    <ligand>
        <name>ATP</name>
        <dbReference type="ChEBI" id="CHEBI:30616"/>
    </ligand>
</feature>
<dbReference type="PROSITE" id="PS50026">
    <property type="entry name" value="EGF_3"/>
    <property type="match status" value="2"/>
</dbReference>
<dbReference type="InterPro" id="IPR025287">
    <property type="entry name" value="WAK_GUB"/>
</dbReference>
<dbReference type="Gene3D" id="2.10.25.10">
    <property type="entry name" value="Laminin"/>
    <property type="match status" value="1"/>
</dbReference>
<comment type="catalytic activity">
    <reaction evidence="13">
        <text>L-seryl-[protein] + ATP = O-phospho-L-seryl-[protein] + ADP + H(+)</text>
        <dbReference type="Rhea" id="RHEA:17989"/>
        <dbReference type="Rhea" id="RHEA-COMP:9863"/>
        <dbReference type="Rhea" id="RHEA-COMP:11604"/>
        <dbReference type="ChEBI" id="CHEBI:15378"/>
        <dbReference type="ChEBI" id="CHEBI:29999"/>
        <dbReference type="ChEBI" id="CHEBI:30616"/>
        <dbReference type="ChEBI" id="CHEBI:83421"/>
        <dbReference type="ChEBI" id="CHEBI:456216"/>
    </reaction>
</comment>
<keyword evidence="3" id="KW-0808">Transferase</keyword>
<dbReference type="PANTHER" id="PTHR27005:SF468">
    <property type="entry name" value="OS01G0310500 PROTEIN"/>
    <property type="match status" value="1"/>
</dbReference>